<protein>
    <submittedName>
        <fullName evidence="10">Damage-control phosphatase ARMT1 family protein</fullName>
    </submittedName>
</protein>
<dbReference type="Pfam" id="PF01937">
    <property type="entry name" value="ARMT1-like_dom"/>
    <property type="match status" value="1"/>
</dbReference>
<dbReference type="Proteomes" id="UP001592530">
    <property type="component" value="Unassembled WGS sequence"/>
</dbReference>
<dbReference type="PANTHER" id="PTHR12260:SF6">
    <property type="entry name" value="DAMAGE-CONTROL PHOSPHATASE ARMT1"/>
    <property type="match status" value="1"/>
</dbReference>
<evidence type="ECO:0000256" key="5">
    <source>
        <dbReference type="ARBA" id="ARBA00022801"/>
    </source>
</evidence>
<keyword evidence="4" id="KW-0479">Metal-binding</keyword>
<name>A0ABV6X116_9ACTN</name>
<feature type="compositionally biased region" description="Basic and acidic residues" evidence="8">
    <location>
        <begin position="1"/>
        <end position="12"/>
    </location>
</feature>
<gene>
    <name evidence="10" type="ORF">ACEZDB_14680</name>
</gene>
<comment type="similarity">
    <text evidence="3">Belongs to the damage-control phosphatase family. Sugar phosphate phosphatase III subfamily.</text>
</comment>
<comment type="catalytic activity">
    <reaction evidence="1">
        <text>beta-D-fructose 1-phosphate + H2O = D-fructose + phosphate</text>
        <dbReference type="Rhea" id="RHEA:35603"/>
        <dbReference type="ChEBI" id="CHEBI:15377"/>
        <dbReference type="ChEBI" id="CHEBI:37721"/>
        <dbReference type="ChEBI" id="CHEBI:43474"/>
        <dbReference type="ChEBI" id="CHEBI:138881"/>
    </reaction>
</comment>
<dbReference type="EMBL" id="JBHEZY010000005">
    <property type="protein sequence ID" value="MFC1431891.1"/>
    <property type="molecule type" value="Genomic_DNA"/>
</dbReference>
<comment type="catalytic activity">
    <reaction evidence="7">
        <text>beta-D-fructose 6-phosphate = dihydroxyacetone + D-glyceraldehyde 3-phosphate</text>
        <dbReference type="Rhea" id="RHEA:28002"/>
        <dbReference type="ChEBI" id="CHEBI:16016"/>
        <dbReference type="ChEBI" id="CHEBI:57634"/>
        <dbReference type="ChEBI" id="CHEBI:59776"/>
    </reaction>
</comment>
<dbReference type="InterPro" id="IPR039763">
    <property type="entry name" value="ARMT1"/>
</dbReference>
<evidence type="ECO:0000259" key="9">
    <source>
        <dbReference type="Pfam" id="PF01937"/>
    </source>
</evidence>
<proteinExistence type="inferred from homology"/>
<feature type="domain" description="Damage-control phosphatase ARMT1-like metal-binding" evidence="9">
    <location>
        <begin position="34"/>
        <end position="379"/>
    </location>
</feature>
<dbReference type="SUPFAM" id="SSF111321">
    <property type="entry name" value="AF1104-like"/>
    <property type="match status" value="1"/>
</dbReference>
<evidence type="ECO:0000256" key="6">
    <source>
        <dbReference type="ARBA" id="ARBA00023211"/>
    </source>
</evidence>
<reference evidence="10 11" key="1">
    <citation type="submission" date="2024-09" db="EMBL/GenBank/DDBJ databases">
        <authorList>
            <person name="Lee S.D."/>
        </authorList>
    </citation>
    <scope>NUCLEOTIDE SEQUENCE [LARGE SCALE GENOMIC DNA]</scope>
    <source>
        <strain evidence="10 11">N1-3</strain>
    </source>
</reference>
<dbReference type="RefSeq" id="WP_380553118.1">
    <property type="nucleotide sequence ID" value="NZ_JBHEZY010000005.1"/>
</dbReference>
<dbReference type="PANTHER" id="PTHR12260">
    <property type="entry name" value="DAMAGE-CONTROL PHOSPHATASE ARMT1"/>
    <property type="match status" value="1"/>
</dbReference>
<dbReference type="InterPro" id="IPR002791">
    <property type="entry name" value="ARMT1-like_metal-bd"/>
</dbReference>
<evidence type="ECO:0000256" key="3">
    <source>
        <dbReference type="ARBA" id="ARBA00009519"/>
    </source>
</evidence>
<evidence type="ECO:0000313" key="11">
    <source>
        <dbReference type="Proteomes" id="UP001592530"/>
    </source>
</evidence>
<comment type="caution">
    <text evidence="10">The sequence shown here is derived from an EMBL/GenBank/DDBJ whole genome shotgun (WGS) entry which is preliminary data.</text>
</comment>
<evidence type="ECO:0000256" key="7">
    <source>
        <dbReference type="ARBA" id="ARBA00048809"/>
    </source>
</evidence>
<dbReference type="Gene3D" id="3.40.50.10880">
    <property type="entry name" value="Uncharacterised protein PF01937, DUF89, domain 3"/>
    <property type="match status" value="1"/>
</dbReference>
<dbReference type="InterPro" id="IPR036075">
    <property type="entry name" value="ARMT-1-like_metal-bd_sf"/>
</dbReference>
<feature type="region of interest" description="Disordered" evidence="8">
    <location>
        <begin position="1"/>
        <end position="20"/>
    </location>
</feature>
<evidence type="ECO:0000313" key="10">
    <source>
        <dbReference type="EMBL" id="MFC1431891.1"/>
    </source>
</evidence>
<keyword evidence="6" id="KW-0464">Manganese</keyword>
<sequence>MRTDQPVPHRPEGPASAPEIVGSDPAGFPWSVFHDRHPLLFRQLRDALPYPPDALRRLAEFEAEAVHGVIGPLEPSAHDRADWDLWSRPYLGLPWTEPPFLWAEVYFYRRLLSATGYFGPGSMRGVDPFAPLKEAELLGPAVDQELAALDRLAGLDQAELSCALLLSSLWGNRADLSFEISADRVDGPPAQESAPGALLVDDRTAVLSHLRDRPPGRVCLIADNAARELLPDLVLLDHLLGSGLAASATLYVKPQPCYVSDATVADTLAALRRLRDAPGAAGRTGARLWQAVVSGRLAVSTHAFFCAPFPFRDMPDDLRAELASATLTLTKGDLNYRRLVEDRHWPATTPFAAVTAAFPGPVAALRTVKSDVVVGLDPATAAALESHPGWRTSGTRAVLQFRP</sequence>
<comment type="cofactor">
    <cofactor evidence="2">
        <name>Mn(2+)</name>
        <dbReference type="ChEBI" id="CHEBI:29035"/>
    </cofactor>
</comment>
<keyword evidence="5" id="KW-0378">Hydrolase</keyword>
<evidence type="ECO:0000256" key="2">
    <source>
        <dbReference type="ARBA" id="ARBA00001936"/>
    </source>
</evidence>
<organism evidence="10 11">
    <name type="scientific">Streptacidiphilus alkalitolerans</name>
    <dbReference type="NCBI Taxonomy" id="3342712"/>
    <lineage>
        <taxon>Bacteria</taxon>
        <taxon>Bacillati</taxon>
        <taxon>Actinomycetota</taxon>
        <taxon>Actinomycetes</taxon>
        <taxon>Kitasatosporales</taxon>
        <taxon>Streptomycetaceae</taxon>
        <taxon>Streptacidiphilus</taxon>
    </lineage>
</organism>
<evidence type="ECO:0000256" key="8">
    <source>
        <dbReference type="SAM" id="MobiDB-lite"/>
    </source>
</evidence>
<evidence type="ECO:0000256" key="1">
    <source>
        <dbReference type="ARBA" id="ARBA00001326"/>
    </source>
</evidence>
<accession>A0ABV6X116</accession>
<evidence type="ECO:0000256" key="4">
    <source>
        <dbReference type="ARBA" id="ARBA00022723"/>
    </source>
</evidence>